<keyword evidence="3" id="KW-0963">Cytoplasm</keyword>
<dbReference type="Pfam" id="PF22544">
    <property type="entry name" value="HYDIN_VesB_CFA65-like_Ig"/>
    <property type="match status" value="2"/>
</dbReference>
<keyword evidence="9" id="KW-1185">Reference proteome</keyword>
<dbReference type="GO" id="GO:0003341">
    <property type="term" value="P:cilium movement"/>
    <property type="evidence" value="ECO:0007669"/>
    <property type="project" value="TreeGrafter"/>
</dbReference>
<name>A0A8C0VC64_CYACU</name>
<dbReference type="AlphaFoldDB" id="A0A8C0VC64"/>
<reference evidence="8" key="1">
    <citation type="submission" date="2025-08" db="UniProtKB">
        <authorList>
            <consortium name="Ensembl"/>
        </authorList>
    </citation>
    <scope>IDENTIFICATION</scope>
</reference>
<reference evidence="8" key="2">
    <citation type="submission" date="2025-09" db="UniProtKB">
        <authorList>
            <consortium name="Ensembl"/>
        </authorList>
    </citation>
    <scope>IDENTIFICATION</scope>
</reference>
<protein>
    <recommendedName>
        <fullName evidence="7">HYDIN/VesB/CFA65-like Ig-like domain-containing protein</fullName>
    </recommendedName>
</protein>
<comment type="subcellular location">
    <subcellularLocation>
        <location evidence="1">Cell projection</location>
        <location evidence="1">Cilium</location>
    </subcellularLocation>
    <subcellularLocation>
        <location evidence="2">Cytoplasm</location>
    </subcellularLocation>
</comment>
<evidence type="ECO:0000259" key="7">
    <source>
        <dbReference type="Pfam" id="PF22544"/>
    </source>
</evidence>
<evidence type="ECO:0000256" key="4">
    <source>
        <dbReference type="ARBA" id="ARBA00023069"/>
    </source>
</evidence>
<keyword evidence="5" id="KW-0966">Cell projection</keyword>
<accession>A0A8C0VC64</accession>
<dbReference type="PANTHER" id="PTHR23053">
    <property type="entry name" value="DLEC1 DELETED IN LUNG AND ESOPHAGEAL CANCER 1"/>
    <property type="match status" value="1"/>
</dbReference>
<dbReference type="PANTHER" id="PTHR23053:SF0">
    <property type="entry name" value="HYDROCEPHALUS-INDUCING PROTEIN HOMOLOG"/>
    <property type="match status" value="1"/>
</dbReference>
<feature type="domain" description="HYDIN/VesB/CFA65-like Ig-like" evidence="7">
    <location>
        <begin position="429"/>
        <end position="529"/>
    </location>
</feature>
<feature type="domain" description="HYDIN/VesB/CFA65-like Ig-like" evidence="7">
    <location>
        <begin position="172"/>
        <end position="264"/>
    </location>
</feature>
<dbReference type="Ensembl" id="ENSCCET00000032855.1">
    <property type="protein sequence ID" value="ENSCCEP00000021603.1"/>
    <property type="gene ID" value="ENSCCEG00000019578.1"/>
</dbReference>
<dbReference type="InterPro" id="IPR033305">
    <property type="entry name" value="Hydin-like"/>
</dbReference>
<dbReference type="GO" id="GO:0005930">
    <property type="term" value="C:axoneme"/>
    <property type="evidence" value="ECO:0007669"/>
    <property type="project" value="TreeGrafter"/>
</dbReference>
<dbReference type="GO" id="GO:1904158">
    <property type="term" value="P:axonemal central apparatus assembly"/>
    <property type="evidence" value="ECO:0007669"/>
    <property type="project" value="TreeGrafter"/>
</dbReference>
<evidence type="ECO:0000256" key="5">
    <source>
        <dbReference type="ARBA" id="ARBA00023273"/>
    </source>
</evidence>
<evidence type="ECO:0000313" key="8">
    <source>
        <dbReference type="Ensembl" id="ENSCCEP00000021603.1"/>
    </source>
</evidence>
<evidence type="ECO:0000256" key="6">
    <source>
        <dbReference type="SAM" id="MobiDB-lite"/>
    </source>
</evidence>
<proteinExistence type="predicted"/>
<dbReference type="InterPro" id="IPR013783">
    <property type="entry name" value="Ig-like_fold"/>
</dbReference>
<evidence type="ECO:0000256" key="1">
    <source>
        <dbReference type="ARBA" id="ARBA00004138"/>
    </source>
</evidence>
<keyword evidence="4" id="KW-0969">Cilium</keyword>
<dbReference type="InterPro" id="IPR053879">
    <property type="entry name" value="HYDIN_VesB_CFA65-like_Ig"/>
</dbReference>
<dbReference type="Gene3D" id="2.60.40.10">
    <property type="entry name" value="Immunoglobulins"/>
    <property type="match status" value="5"/>
</dbReference>
<feature type="region of interest" description="Disordered" evidence="6">
    <location>
        <begin position="50"/>
        <end position="73"/>
    </location>
</feature>
<dbReference type="Proteomes" id="UP000694410">
    <property type="component" value="Unplaced"/>
</dbReference>
<evidence type="ECO:0000256" key="3">
    <source>
        <dbReference type="ARBA" id="ARBA00022490"/>
    </source>
</evidence>
<dbReference type="NCBIfam" id="NF012200">
    <property type="entry name" value="choice_anch_D"/>
    <property type="match status" value="1"/>
</dbReference>
<organism evidence="8 9">
    <name type="scientific">Cyanistes caeruleus</name>
    <name type="common">Eurasian blue tit</name>
    <name type="synonym">Parus caeruleus</name>
    <dbReference type="NCBI Taxonomy" id="156563"/>
    <lineage>
        <taxon>Eukaryota</taxon>
        <taxon>Metazoa</taxon>
        <taxon>Chordata</taxon>
        <taxon>Craniata</taxon>
        <taxon>Vertebrata</taxon>
        <taxon>Euteleostomi</taxon>
        <taxon>Archelosauria</taxon>
        <taxon>Archosauria</taxon>
        <taxon>Dinosauria</taxon>
        <taxon>Saurischia</taxon>
        <taxon>Theropoda</taxon>
        <taxon>Coelurosauria</taxon>
        <taxon>Aves</taxon>
        <taxon>Neognathae</taxon>
        <taxon>Neoaves</taxon>
        <taxon>Telluraves</taxon>
        <taxon>Australaves</taxon>
        <taxon>Passeriformes</taxon>
        <taxon>Paridae</taxon>
        <taxon>Cyanistes</taxon>
    </lineage>
</organism>
<evidence type="ECO:0000256" key="2">
    <source>
        <dbReference type="ARBA" id="ARBA00004496"/>
    </source>
</evidence>
<sequence>MNWVVGFQSSVLALSSFVELTPSAFQKEMSFTTKQRLAIAKKLSLPQIVQPEDKQETSHQKFSAADPEQSSFQPCPPEVVFQNYTPGEVCEVPLVLRNMDKVPHVLKVTLESSPYFQLVGPNDACRKVPPGLSTTVRILFTPEQNKDYFHQVTCITEREEFIVPIRAIGARAILGFPDQLDFSEQPVKCSTEKVLLVRNVGNRAAHYQLSTQSPFSVVPAMGALGVGDSMQVTVEFHPLKTGEHSASLVVHYDTGESTHTSLHGRAVNVPIRLDSSTVTFDKTYITLSNRATVLIHNPSNITARFQLKAADTEGEEEQQYHRLCEKEKHKLSVLLKECGVETSRRERFALLLHSLWSEQAKVRGDPILFQDDIFSLEPKEGEIGPNSSAEISVVFKPQKAQVYKKTVYCDISGCENRLPLVLTGEGLGPQLNFYFKEVNIGEVFVSANNRFEAVLFNSGPIEAPFSFTPPSTDLGSCFTFQPQEGIVAPKALQAIRISFCTTILGAFEEEFSFRVTKAPKPATLTIRGCVIAPTFHFDVPALDFGDVSFGFPHTLQCCLFNTSLVPMTFHLHIPEDGFGEPSINASSLNPTCPSWRKKSDCLMKPKEFNIRPCRGTVRALGSMDIKVTLCSNTAREYKLEMVMDVEGVGQKVFALPLTARYQCFPCSCLLCLFFPPSLQMDEASNS</sequence>
<evidence type="ECO:0000313" key="9">
    <source>
        <dbReference type="Proteomes" id="UP000694410"/>
    </source>
</evidence>